<proteinExistence type="predicted"/>
<organism evidence="1 2">
    <name type="scientific">Streptococcus suis</name>
    <dbReference type="NCBI Taxonomy" id="1307"/>
    <lineage>
        <taxon>Bacteria</taxon>
        <taxon>Bacillati</taxon>
        <taxon>Bacillota</taxon>
        <taxon>Bacilli</taxon>
        <taxon>Lactobacillales</taxon>
        <taxon>Streptococcaceae</taxon>
        <taxon>Streptococcus</taxon>
    </lineage>
</organism>
<dbReference type="AlphaFoldDB" id="A0A0Z8F3V8"/>
<sequence length="127" mass="15169">MRKKNELPSNFYHDINDILKKFSHTNNIEDCKIAMRDYIQPYCFDWSIEKLDEAFKQIRSDLIEERLPEDVLTGNYWHEIVDILHNPFGFSDKIEGNGISDEDFEVIVKYANMQYQNAFKKLRSIDN</sequence>
<reference evidence="1 2" key="1">
    <citation type="submission" date="2020-12" db="EMBL/GenBank/DDBJ databases">
        <title>Nonconservative transfer and diversity of a new family of integrative and conjugative elements associated with antibiotic resistance in zoonotic pathogen Streptococcus suis.</title>
        <authorList>
            <person name="Huang J."/>
        </authorList>
    </citation>
    <scope>NUCLEOTIDE SEQUENCE [LARGE SCALE GENOMIC DNA]</scope>
    <source>
        <strain evidence="1 2">YZDH1</strain>
    </source>
</reference>
<name>A0A0Z8F3V8_STRSU</name>
<protein>
    <submittedName>
        <fullName evidence="1">Uncharacterized protein</fullName>
    </submittedName>
</protein>
<gene>
    <name evidence="1" type="ORF">I5V48_07225</name>
</gene>
<dbReference type="Proteomes" id="UP000594569">
    <property type="component" value="Chromosome"/>
</dbReference>
<accession>A0A0Z8F3V8</accession>
<dbReference type="EMBL" id="CP065430">
    <property type="protein sequence ID" value="QPO25791.1"/>
    <property type="molecule type" value="Genomic_DNA"/>
</dbReference>
<evidence type="ECO:0000313" key="1">
    <source>
        <dbReference type="EMBL" id="QPO25791.1"/>
    </source>
</evidence>
<dbReference type="RefSeq" id="WP_043024692.1">
    <property type="nucleotide sequence ID" value="NZ_CEDT01000019.1"/>
</dbReference>
<evidence type="ECO:0000313" key="2">
    <source>
        <dbReference type="Proteomes" id="UP000594569"/>
    </source>
</evidence>